<reference evidence="2 3" key="1">
    <citation type="submission" date="2024-09" db="EMBL/GenBank/DDBJ databases">
        <authorList>
            <person name="Makale K.P.P."/>
            <person name="Makhzoum A."/>
            <person name="Rantong G."/>
            <person name="Rahube T.O."/>
        </authorList>
    </citation>
    <scope>NUCLEOTIDE SEQUENCE [LARGE SCALE GENOMIC DNA]</scope>
    <source>
        <strain evidence="2 3">KM_D13</strain>
    </source>
</reference>
<comment type="caution">
    <text evidence="2">The sequence shown here is derived from an EMBL/GenBank/DDBJ whole genome shotgun (WGS) entry which is preliminary data.</text>
</comment>
<evidence type="ECO:0000313" key="3">
    <source>
        <dbReference type="Proteomes" id="UP001575622"/>
    </source>
</evidence>
<feature type="domain" description="CD-NTase associated protein 4-like DNA endonuclease" evidence="1">
    <location>
        <begin position="15"/>
        <end position="224"/>
    </location>
</feature>
<accession>A0ABV4V5B1</accession>
<dbReference type="EMBL" id="JBHDLN010000013">
    <property type="protein sequence ID" value="MFB0845268.1"/>
    <property type="molecule type" value="Genomic_DNA"/>
</dbReference>
<protein>
    <submittedName>
        <fullName evidence="2">DUF4297 domain-containing protein</fullName>
    </submittedName>
</protein>
<gene>
    <name evidence="2" type="ORF">ACEU3E_24075</name>
</gene>
<dbReference type="Proteomes" id="UP001575622">
    <property type="component" value="Unassembled WGS sequence"/>
</dbReference>
<evidence type="ECO:0000313" key="2">
    <source>
        <dbReference type="EMBL" id="MFB0845268.1"/>
    </source>
</evidence>
<dbReference type="InterPro" id="IPR025382">
    <property type="entry name" value="Cap4-like_endonuclease_dom"/>
</dbReference>
<evidence type="ECO:0000259" key="1">
    <source>
        <dbReference type="Pfam" id="PF14130"/>
    </source>
</evidence>
<name>A0ABV4V5B1_9BACL</name>
<organism evidence="2 3">
    <name type="scientific">Paenibacillus oleatilyticus</name>
    <dbReference type="NCBI Taxonomy" id="2594886"/>
    <lineage>
        <taxon>Bacteria</taxon>
        <taxon>Bacillati</taxon>
        <taxon>Bacillota</taxon>
        <taxon>Bacilli</taxon>
        <taxon>Bacillales</taxon>
        <taxon>Paenibacillaceae</taxon>
        <taxon>Paenibacillus</taxon>
    </lineage>
</organism>
<proteinExistence type="predicted"/>
<sequence length="363" mass="42771">MLRDLVVRNKPRETSGSRSANRFDFQKDWAILKLFELHQYKDDYLLVLDYHDDVMVLDSEYDPQSAAFYQLKTKDNGVWKLNDIIKAKKGKKGLLPSIIGKLYDCKLTFPNHTLSLTLVSNACFEISLQNHAGKSTEKKSIRFTDIEQKDLNKIITAIKTEHALQNEPDFVEITFLEVTDLNIKDRETYMKGKLHEFLESMNPKNGKFRLSLIYNAIFGEVKRKNDYEWSVSDFDEVKKHKGISRSQFQDMLSHFDIDDEFEQTWEEISKRLNSDKVDFKTILKLKAAWKELEIVQMDVANEYFQSQQLVIQEVLKEKNELPTPHLYQDLVESVYAEYRQREPKSMLDEYLIKATTLMEYCRL</sequence>
<dbReference type="Pfam" id="PF14130">
    <property type="entry name" value="Cap4_nuclease"/>
    <property type="match status" value="1"/>
</dbReference>
<keyword evidence="3" id="KW-1185">Reference proteome</keyword>